<organism evidence="3">
    <name type="scientific">Leptosphaeria maculans (strain JN3 / isolate v23.1.3 / race Av1-4-5-6-7-8)</name>
    <name type="common">Blackleg fungus</name>
    <name type="synonym">Phoma lingam</name>
    <dbReference type="NCBI Taxonomy" id="985895"/>
    <lineage>
        <taxon>Eukaryota</taxon>
        <taxon>Fungi</taxon>
        <taxon>Dikarya</taxon>
        <taxon>Ascomycota</taxon>
        <taxon>Pezizomycotina</taxon>
        <taxon>Dothideomycetes</taxon>
        <taxon>Pleosporomycetidae</taxon>
        <taxon>Pleosporales</taxon>
        <taxon>Pleosporineae</taxon>
        <taxon>Leptosphaeriaceae</taxon>
        <taxon>Plenodomus</taxon>
        <taxon>Plenodomus lingam/Leptosphaeria maculans species complex</taxon>
    </lineage>
</organism>
<sequence length="355" mass="37946">MAKLTYERLLVRLDSLWVDLPARFPHPDDAARLHEVQRAIAAGQHSARRGVEGKAHKVLSPGRLKQWVNDKVAKIHEHYDQQGLMHEGDGMIAESNSGEDGPDDMEDVIESIETDSPHTDSGTENGIKRESPVDQPMPPAAAPAKVSAVNKCIVRGRNAYAGVKKTAPKLPRTTAAKPRLVSPKASGPFISSFSDHEAAIALLQLFEASPAIGHERPAATGLPATRRNVEAAIATYTTPKIHPSIPTYTPPTTRDAALTSTPPKYPVAAPSFTSLTNPAPVSTVTSVTSAASVPSYHQLDIPAGAYDVGASPRSIFLAGVKYAMDNYDSVKGQMNGHGQTNGQFQTAGRGFWDVI</sequence>
<evidence type="ECO:0000313" key="2">
    <source>
        <dbReference type="EMBL" id="CBX94068.1"/>
    </source>
</evidence>
<evidence type="ECO:0000256" key="1">
    <source>
        <dbReference type="SAM" id="MobiDB-lite"/>
    </source>
</evidence>
<gene>
    <name evidence="2" type="ORF">LEMA_P037420.1</name>
</gene>
<dbReference type="Proteomes" id="UP000002668">
    <property type="component" value="Genome"/>
</dbReference>
<dbReference type="EMBL" id="FP929116">
    <property type="protein sequence ID" value="CBX94068.1"/>
    <property type="molecule type" value="Genomic_DNA"/>
</dbReference>
<dbReference type="AlphaFoldDB" id="E4ZQR3"/>
<dbReference type="InParanoid" id="E4ZQR3"/>
<protein>
    <submittedName>
        <fullName evidence="2">Predicted protein</fullName>
    </submittedName>
</protein>
<dbReference type="HOGENOM" id="CLU_780913_0_0_1"/>
<name>E4ZQR3_LEPMJ</name>
<dbReference type="OrthoDB" id="3793972at2759"/>
<dbReference type="GeneID" id="13283955"/>
<dbReference type="RefSeq" id="XP_003837508.1">
    <property type="nucleotide sequence ID" value="XM_003837460.1"/>
</dbReference>
<proteinExistence type="predicted"/>
<evidence type="ECO:0000313" key="3">
    <source>
        <dbReference type="Proteomes" id="UP000002668"/>
    </source>
</evidence>
<reference evidence="3" key="1">
    <citation type="journal article" date="2011" name="Nat. Commun.">
        <title>Effector diversification within compartments of the Leptosphaeria maculans genome affected by Repeat-Induced Point mutations.</title>
        <authorList>
            <person name="Rouxel T."/>
            <person name="Grandaubert J."/>
            <person name="Hane J.K."/>
            <person name="Hoede C."/>
            <person name="van de Wouw A.P."/>
            <person name="Couloux A."/>
            <person name="Dominguez V."/>
            <person name="Anthouard V."/>
            <person name="Bally P."/>
            <person name="Bourras S."/>
            <person name="Cozijnsen A.J."/>
            <person name="Ciuffetti L.M."/>
            <person name="Degrave A."/>
            <person name="Dilmaghani A."/>
            <person name="Duret L."/>
            <person name="Fudal I."/>
            <person name="Goodwin S.B."/>
            <person name="Gout L."/>
            <person name="Glaser N."/>
            <person name="Linglin J."/>
            <person name="Kema G.H.J."/>
            <person name="Lapalu N."/>
            <person name="Lawrence C.B."/>
            <person name="May K."/>
            <person name="Meyer M."/>
            <person name="Ollivier B."/>
            <person name="Poulain J."/>
            <person name="Schoch C.L."/>
            <person name="Simon A."/>
            <person name="Spatafora J.W."/>
            <person name="Stachowiak A."/>
            <person name="Turgeon B.G."/>
            <person name="Tyler B.M."/>
            <person name="Vincent D."/>
            <person name="Weissenbach J."/>
            <person name="Amselem J."/>
            <person name="Quesneville H."/>
            <person name="Oliver R.P."/>
            <person name="Wincker P."/>
            <person name="Balesdent M.-H."/>
            <person name="Howlett B.J."/>
        </authorList>
    </citation>
    <scope>NUCLEOTIDE SEQUENCE [LARGE SCALE GENOMIC DNA]</scope>
    <source>
        <strain evidence="3">JN3 / isolate v23.1.3 / race Av1-4-5-6-7-8</strain>
    </source>
</reference>
<feature type="region of interest" description="Disordered" evidence="1">
    <location>
        <begin position="114"/>
        <end position="142"/>
    </location>
</feature>
<keyword evidence="3" id="KW-1185">Reference proteome</keyword>
<accession>E4ZQR3</accession>
<dbReference type="VEuPathDB" id="FungiDB:LEMA_P037420.1"/>